<dbReference type="Proteomes" id="UP000535937">
    <property type="component" value="Unassembled WGS sequence"/>
</dbReference>
<dbReference type="PROSITE" id="PS50889">
    <property type="entry name" value="S4"/>
    <property type="match status" value="1"/>
</dbReference>
<evidence type="ECO:0000313" key="4">
    <source>
        <dbReference type="EMBL" id="MBB3061809.1"/>
    </source>
</evidence>
<keyword evidence="5" id="KW-1185">Reference proteome</keyword>
<keyword evidence="1" id="KW-0694">RNA-binding</keyword>
<sequence>MASVTFRFYRELNDFLPRHRRQRAFVREYVPTDSVKDAIENVGVPHTEVDLVLVNGKSVDFAYRLRDGDRVSVYPVFEALDISDVTRLRPRPLRVTRFVLDCHLGRLAGYLRMLGFDSLFRGDYHDDTLLRISVEQRRILLTRDLELLKRKQLRRGYYVRATRPRQQLAEVVQRLQLERKALPFSRCIACNGLLAEVSKGAVEPLLPENTRRYFHEFFQCGDCRRVYWKGSHFERMQLLVQEVLQHTGDSSEPPA</sequence>
<proteinExistence type="predicted"/>
<feature type="domain" description="Ubiquitin Mut7-C" evidence="3">
    <location>
        <begin position="1"/>
        <end position="81"/>
    </location>
</feature>
<evidence type="ECO:0000259" key="2">
    <source>
        <dbReference type="Pfam" id="PF01927"/>
    </source>
</evidence>
<dbReference type="Pfam" id="PF14451">
    <property type="entry name" value="Ub-Mut7C"/>
    <property type="match status" value="1"/>
</dbReference>
<feature type="domain" description="Mut7-C RNAse" evidence="2">
    <location>
        <begin position="96"/>
        <end position="237"/>
    </location>
</feature>
<evidence type="ECO:0000259" key="3">
    <source>
        <dbReference type="Pfam" id="PF14451"/>
    </source>
</evidence>
<dbReference type="EMBL" id="JACHWZ010000011">
    <property type="protein sequence ID" value="MBB3061809.1"/>
    <property type="molecule type" value="Genomic_DNA"/>
</dbReference>
<dbReference type="InterPro" id="IPR016155">
    <property type="entry name" value="Mopterin_synth/thiamin_S_b"/>
</dbReference>
<evidence type="ECO:0008006" key="6">
    <source>
        <dbReference type="Google" id="ProtNLM"/>
    </source>
</evidence>
<evidence type="ECO:0000313" key="5">
    <source>
        <dbReference type="Proteomes" id="UP000535937"/>
    </source>
</evidence>
<dbReference type="InterPro" id="IPR012675">
    <property type="entry name" value="Beta-grasp_dom_sf"/>
</dbReference>
<organism evidence="4 5">
    <name type="scientific">Microbulbifer rhizosphaerae</name>
    <dbReference type="NCBI Taxonomy" id="1562603"/>
    <lineage>
        <taxon>Bacteria</taxon>
        <taxon>Pseudomonadati</taxon>
        <taxon>Pseudomonadota</taxon>
        <taxon>Gammaproteobacteria</taxon>
        <taxon>Cellvibrionales</taxon>
        <taxon>Microbulbiferaceae</taxon>
        <taxon>Microbulbifer</taxon>
    </lineage>
</organism>
<comment type="caution">
    <text evidence="4">The sequence shown here is derived from an EMBL/GenBank/DDBJ whole genome shotgun (WGS) entry which is preliminary data.</text>
</comment>
<dbReference type="AlphaFoldDB" id="A0A7W4WCU7"/>
<dbReference type="Gene3D" id="3.10.20.30">
    <property type="match status" value="1"/>
</dbReference>
<dbReference type="RefSeq" id="WP_183460533.1">
    <property type="nucleotide sequence ID" value="NZ_JACHWZ010000011.1"/>
</dbReference>
<evidence type="ECO:0000256" key="1">
    <source>
        <dbReference type="PROSITE-ProRule" id="PRU00182"/>
    </source>
</evidence>
<dbReference type="GO" id="GO:0003723">
    <property type="term" value="F:RNA binding"/>
    <property type="evidence" value="ECO:0007669"/>
    <property type="project" value="UniProtKB-KW"/>
</dbReference>
<dbReference type="PANTHER" id="PTHR39081">
    <property type="entry name" value="MUT7-C DOMAIN-CONTAINING PROTEIN"/>
    <property type="match status" value="1"/>
</dbReference>
<dbReference type="InterPro" id="IPR027798">
    <property type="entry name" value="Ub_Mut7C"/>
</dbReference>
<reference evidence="4 5" key="1">
    <citation type="submission" date="2020-08" db="EMBL/GenBank/DDBJ databases">
        <title>Genomic Encyclopedia of Type Strains, Phase III (KMG-III): the genomes of soil and plant-associated and newly described type strains.</title>
        <authorList>
            <person name="Whitman W."/>
        </authorList>
    </citation>
    <scope>NUCLEOTIDE SEQUENCE [LARGE SCALE GENOMIC DNA]</scope>
    <source>
        <strain evidence="4 5">CECT 8799</strain>
    </source>
</reference>
<dbReference type="Pfam" id="PF01927">
    <property type="entry name" value="Mut7-C"/>
    <property type="match status" value="1"/>
</dbReference>
<dbReference type="PANTHER" id="PTHR39081:SF1">
    <property type="entry name" value="MUT7-C RNASE DOMAIN-CONTAINING PROTEIN"/>
    <property type="match status" value="1"/>
</dbReference>
<gene>
    <name evidence="4" type="ORF">FHS09_002649</name>
</gene>
<dbReference type="InterPro" id="IPR002782">
    <property type="entry name" value="Mut7-C_RNAse_dom"/>
</dbReference>
<name>A0A7W4WCU7_9GAMM</name>
<protein>
    <recommendedName>
        <fullName evidence="6">Twitching motility protein PilT</fullName>
    </recommendedName>
</protein>
<dbReference type="SUPFAM" id="SSF54285">
    <property type="entry name" value="MoaD/ThiS"/>
    <property type="match status" value="1"/>
</dbReference>
<accession>A0A7W4WCU7</accession>